<feature type="domain" description="ABC transporter" evidence="4">
    <location>
        <begin position="98"/>
        <end position="141"/>
    </location>
</feature>
<dbReference type="Gene3D" id="3.40.50.300">
    <property type="entry name" value="P-loop containing nucleotide triphosphate hydrolases"/>
    <property type="match status" value="1"/>
</dbReference>
<name>A0AAV2S1G8_MEGNR</name>
<keyword evidence="6" id="KW-1185">Reference proteome</keyword>
<dbReference type="AlphaFoldDB" id="A0AAV2S1G8"/>
<evidence type="ECO:0000313" key="6">
    <source>
        <dbReference type="Proteomes" id="UP001497623"/>
    </source>
</evidence>
<sequence>MIRFSIRGLVEGADSLHRIKNLLLMDELTPYLVEPQDRSTAIAFKEATLAWDYVDTPNKDKKKKKKKKKNIKSSNNDSISPAAELLPKSIEVKPQEVLHNINININKGELIGVCGAVGSGKSSLISALLGHMRLQGGRVGVGGVCGYVGQQAWILNTTFRDNILLGETFDAKR</sequence>
<protein>
    <recommendedName>
        <fullName evidence="4">ABC transporter domain-containing protein</fullName>
    </recommendedName>
</protein>
<evidence type="ECO:0000313" key="5">
    <source>
        <dbReference type="EMBL" id="CAL4153227.1"/>
    </source>
</evidence>
<dbReference type="GO" id="GO:0042626">
    <property type="term" value="F:ATPase-coupled transmembrane transporter activity"/>
    <property type="evidence" value="ECO:0007669"/>
    <property type="project" value="TreeGrafter"/>
</dbReference>
<reference evidence="5 6" key="1">
    <citation type="submission" date="2024-05" db="EMBL/GenBank/DDBJ databases">
        <authorList>
            <person name="Wallberg A."/>
        </authorList>
    </citation>
    <scope>NUCLEOTIDE SEQUENCE [LARGE SCALE GENOMIC DNA]</scope>
</reference>
<keyword evidence="1" id="KW-0547">Nucleotide-binding</keyword>
<dbReference type="InterPro" id="IPR003439">
    <property type="entry name" value="ABC_transporter-like_ATP-bd"/>
</dbReference>
<evidence type="ECO:0000256" key="3">
    <source>
        <dbReference type="SAM" id="MobiDB-lite"/>
    </source>
</evidence>
<evidence type="ECO:0000259" key="4">
    <source>
        <dbReference type="Pfam" id="PF00005"/>
    </source>
</evidence>
<dbReference type="PANTHER" id="PTHR24223:SF447">
    <property type="entry name" value="MULTIDRUG RESISTANCE-ASSOCIATED PROTEIN 5"/>
    <property type="match status" value="1"/>
</dbReference>
<comment type="caution">
    <text evidence="5">The sequence shown here is derived from an EMBL/GenBank/DDBJ whole genome shotgun (WGS) entry which is preliminary data.</text>
</comment>
<feature type="compositionally biased region" description="Basic residues" evidence="3">
    <location>
        <begin position="60"/>
        <end position="71"/>
    </location>
</feature>
<dbReference type="Proteomes" id="UP001497623">
    <property type="component" value="Unassembled WGS sequence"/>
</dbReference>
<dbReference type="InterPro" id="IPR027417">
    <property type="entry name" value="P-loop_NTPase"/>
</dbReference>
<dbReference type="Pfam" id="PF00005">
    <property type="entry name" value="ABC_tran"/>
    <property type="match status" value="1"/>
</dbReference>
<dbReference type="PANTHER" id="PTHR24223">
    <property type="entry name" value="ATP-BINDING CASSETTE SUB-FAMILY C"/>
    <property type="match status" value="1"/>
</dbReference>
<dbReference type="SUPFAM" id="SSF52540">
    <property type="entry name" value="P-loop containing nucleoside triphosphate hydrolases"/>
    <property type="match status" value="1"/>
</dbReference>
<gene>
    <name evidence="5" type="ORF">MNOR_LOCUS31148</name>
</gene>
<dbReference type="GO" id="GO:0016020">
    <property type="term" value="C:membrane"/>
    <property type="evidence" value="ECO:0007669"/>
    <property type="project" value="TreeGrafter"/>
</dbReference>
<feature type="region of interest" description="Disordered" evidence="3">
    <location>
        <begin position="58"/>
        <end position="80"/>
    </location>
</feature>
<dbReference type="InterPro" id="IPR050173">
    <property type="entry name" value="ABC_transporter_C-like"/>
</dbReference>
<dbReference type="GO" id="GO:0005524">
    <property type="term" value="F:ATP binding"/>
    <property type="evidence" value="ECO:0007669"/>
    <property type="project" value="UniProtKB-KW"/>
</dbReference>
<dbReference type="GO" id="GO:0016887">
    <property type="term" value="F:ATP hydrolysis activity"/>
    <property type="evidence" value="ECO:0007669"/>
    <property type="project" value="InterPro"/>
</dbReference>
<evidence type="ECO:0000256" key="1">
    <source>
        <dbReference type="ARBA" id="ARBA00022741"/>
    </source>
</evidence>
<accession>A0AAV2S1G8</accession>
<feature type="non-terminal residue" evidence="5">
    <location>
        <position position="173"/>
    </location>
</feature>
<evidence type="ECO:0000256" key="2">
    <source>
        <dbReference type="ARBA" id="ARBA00022840"/>
    </source>
</evidence>
<dbReference type="EMBL" id="CAXKWB010039512">
    <property type="protein sequence ID" value="CAL4153227.1"/>
    <property type="molecule type" value="Genomic_DNA"/>
</dbReference>
<keyword evidence="2" id="KW-0067">ATP-binding</keyword>
<organism evidence="5 6">
    <name type="scientific">Meganyctiphanes norvegica</name>
    <name type="common">Northern krill</name>
    <name type="synonym">Thysanopoda norvegica</name>
    <dbReference type="NCBI Taxonomy" id="48144"/>
    <lineage>
        <taxon>Eukaryota</taxon>
        <taxon>Metazoa</taxon>
        <taxon>Ecdysozoa</taxon>
        <taxon>Arthropoda</taxon>
        <taxon>Crustacea</taxon>
        <taxon>Multicrustacea</taxon>
        <taxon>Malacostraca</taxon>
        <taxon>Eumalacostraca</taxon>
        <taxon>Eucarida</taxon>
        <taxon>Euphausiacea</taxon>
        <taxon>Euphausiidae</taxon>
        <taxon>Meganyctiphanes</taxon>
    </lineage>
</organism>
<proteinExistence type="predicted"/>